<organism evidence="2 4">
    <name type="scientific">Dietzia cinnamea</name>
    <dbReference type="NCBI Taxonomy" id="321318"/>
    <lineage>
        <taxon>Bacteria</taxon>
        <taxon>Bacillati</taxon>
        <taxon>Actinomycetota</taxon>
        <taxon>Actinomycetes</taxon>
        <taxon>Mycobacteriales</taxon>
        <taxon>Dietziaceae</taxon>
        <taxon>Dietzia</taxon>
    </lineage>
</organism>
<dbReference type="Pfam" id="PF09449">
    <property type="entry name" value="DUF2020"/>
    <property type="match status" value="1"/>
</dbReference>
<feature type="domain" description="DUF2020" evidence="1">
    <location>
        <begin position="59"/>
        <end position="159"/>
    </location>
</feature>
<dbReference type="Proteomes" id="UP001206890">
    <property type="component" value="Unassembled WGS sequence"/>
</dbReference>
<gene>
    <name evidence="3" type="ORF">AB6N35_04115</name>
    <name evidence="2" type="ORF">M3D93_13240</name>
</gene>
<sequence>MRKPAGMVLDAVALGTASVLLLGVLAGCSGSSEPAAEMGTIRTAPPETVEPELPPVEPVSEADCPYLSADEVSAAAGVPAADVRIDEGVDPAACFFYDADGAVHLTTTVYEVASPERAAELVAESAPPGESEPLEVGGGWSGGLTVGPAGALAVLSGDDRVLAVQSTGEEPDTVRSVVELIGPRLEN</sequence>
<evidence type="ECO:0000313" key="2">
    <source>
        <dbReference type="EMBL" id="MCT2118698.1"/>
    </source>
</evidence>
<evidence type="ECO:0000259" key="1">
    <source>
        <dbReference type="Pfam" id="PF09449"/>
    </source>
</evidence>
<accession>A0AAW5Q905</accession>
<dbReference type="InterPro" id="IPR016123">
    <property type="entry name" value="Mog1/PsbP_a/b/a-sand"/>
</dbReference>
<evidence type="ECO:0000313" key="5">
    <source>
        <dbReference type="Proteomes" id="UP001560293"/>
    </source>
</evidence>
<dbReference type="PROSITE" id="PS51257">
    <property type="entry name" value="PROKAR_LIPOPROTEIN"/>
    <property type="match status" value="1"/>
</dbReference>
<evidence type="ECO:0000313" key="4">
    <source>
        <dbReference type="Proteomes" id="UP001206890"/>
    </source>
</evidence>
<keyword evidence="5" id="KW-1185">Reference proteome</keyword>
<reference evidence="3" key="3">
    <citation type="submission" date="2024-07" db="EMBL/GenBank/DDBJ databases">
        <authorList>
            <person name="Wildschutte H."/>
        </authorList>
    </citation>
    <scope>NUCLEOTIDE SEQUENCE</scope>
    <source>
        <strain evidence="3">N60</strain>
    </source>
</reference>
<proteinExistence type="predicted"/>
<dbReference type="Gene3D" id="3.40.1000.10">
    <property type="entry name" value="Mog1/PsbP, alpha/beta/alpha sandwich"/>
    <property type="match status" value="1"/>
</dbReference>
<dbReference type="EMBL" id="JBFTEZ010000002">
    <property type="protein sequence ID" value="MEX6463545.1"/>
    <property type="molecule type" value="Genomic_DNA"/>
</dbReference>
<dbReference type="RefSeq" id="WP_061229238.1">
    <property type="nucleotide sequence ID" value="NZ_JAFFGT010000068.1"/>
</dbReference>
<reference evidence="5" key="2">
    <citation type="submission" date="2024-07" db="EMBL/GenBank/DDBJ databases">
        <title>Pseudomonas strain that inhibits Aeromonas fish pathogens.</title>
        <authorList>
            <person name="Wildschutte H."/>
        </authorList>
    </citation>
    <scope>NUCLEOTIDE SEQUENCE [LARGE SCALE GENOMIC DNA]</scope>
    <source>
        <strain evidence="5">n60</strain>
    </source>
</reference>
<comment type="caution">
    <text evidence="2">The sequence shown here is derived from an EMBL/GenBank/DDBJ whole genome shotgun (WGS) entry which is preliminary data.</text>
</comment>
<reference evidence="2" key="1">
    <citation type="submission" date="2022-04" db="EMBL/GenBank/DDBJ databases">
        <title>Human microbiome associated bacterial genomes.</title>
        <authorList>
            <person name="Sandstrom S."/>
            <person name="Salamzade R."/>
            <person name="Kalan L.R."/>
        </authorList>
    </citation>
    <scope>NUCLEOTIDE SEQUENCE</scope>
    <source>
        <strain evidence="2">P3-SID1762</strain>
    </source>
</reference>
<protein>
    <submittedName>
        <fullName evidence="2">DUF2020 domain-containing protein</fullName>
    </submittedName>
</protein>
<evidence type="ECO:0000313" key="3">
    <source>
        <dbReference type="EMBL" id="MEX6463545.1"/>
    </source>
</evidence>
<dbReference type="AlphaFoldDB" id="A0AAW5Q905"/>
<dbReference type="InterPro" id="IPR018567">
    <property type="entry name" value="DUF2020"/>
</dbReference>
<dbReference type="Proteomes" id="UP001560293">
    <property type="component" value="Unassembled WGS sequence"/>
</dbReference>
<dbReference type="EMBL" id="JALXTC010000072">
    <property type="protein sequence ID" value="MCT2118698.1"/>
    <property type="molecule type" value="Genomic_DNA"/>
</dbReference>
<dbReference type="SUPFAM" id="SSF55724">
    <property type="entry name" value="Mog1p/PsbP-like"/>
    <property type="match status" value="1"/>
</dbReference>
<name>A0AAW5Q905_9ACTN</name>